<reference evidence="1" key="1">
    <citation type="submission" date="2022-08" db="EMBL/GenBank/DDBJ databases">
        <title>Genome Sequence of Lecanicillium fungicola.</title>
        <authorList>
            <person name="Buettner E."/>
        </authorList>
    </citation>
    <scope>NUCLEOTIDE SEQUENCE</scope>
    <source>
        <strain evidence="1">Babe33</strain>
    </source>
</reference>
<dbReference type="Proteomes" id="UP001143910">
    <property type="component" value="Unassembled WGS sequence"/>
</dbReference>
<gene>
    <name evidence="1" type="ORF">NQ176_g6865</name>
</gene>
<accession>A0ACC1N125</accession>
<evidence type="ECO:0000313" key="1">
    <source>
        <dbReference type="EMBL" id="KAJ2972957.1"/>
    </source>
</evidence>
<protein>
    <submittedName>
        <fullName evidence="1">Uncharacterized protein</fullName>
    </submittedName>
</protein>
<sequence length="935" mass="103097">MNAAHIFRQGLGTVPPRANPTFNNPAHTQTAEVDDLSEAEGSEHRVAHTLTACCRCRQRKTRCDPTLPRCLPCERSGSICEYLDAAKGRKINRYYVIKLQDKVRALEAELDQYTDEAADYPKSSEDIVRPGGMIRLSVNDETPRYLGPSSGIALTRLLMEEAKRFTDSKSIGELIPEVRSRRQARMQSIQMTGTGTLTGHKKSYPMVSELPAQSLPKRAVADKLVQAFCQKSQLLYPVLHEKDFEQDLEAVYNGDADPYRNFVVRMVFGAALQNMEQYAGLADSYYMAAMQYFKDVVRPKDLKTLQCLILVAAYSLHTPARNPIYAVVGLAVRICQQEGLTEEKTITAGYNLDVKTIDMRRRLVWIVAMLEFGLSHYMGRPSAFAKGGDRIDVEWFVAAQDENITPNGITSTSPDHRKLHSIHMYKLRSLQCEIRRTLYERKRAEPVNDSHPWYQNMDSRIDEWIRTRPEELAWTKAWYLGAFHQSRMFLYRPSPQVPKPSAGAAQICFESASVVISLSKKQIDIGAMDSTWMFLLNLSTALNTLLWSISYPDVRQAHGREEVDELINSGQDALDKCSARWPGAAATSQLYAILSRACMQSYEDGKFNPLFSFTSPSNGTDVASPPLMVQGAEGQQQQVPFLNPPQFGYVFDSPPESMNAYTFDPNFPPPQPAFRSNSIFCNPATDSNGRRFSYFPPDFSQPGEGVFEQPVAPMSGQQQQQHTGSPSEQMSSHLPTPPESLAAPGSLPATTPSSTLTPPPVMAMQTPSMAAMSLATGGAPPHMTPPQKNSMAAQANSAAAAAMPRSSPALPQQKPLPAAAVPGSEWFGQLPQFVSPYSIGQMSSSFFSDDALSIGSSSNAFSPTGQQNAASMTGMPTMASPVDNMPPYGFLQGRHGSLSHSQQMELMNVLETEGAGDIDAFLNASNNMAVDGVWY</sequence>
<evidence type="ECO:0000313" key="2">
    <source>
        <dbReference type="Proteomes" id="UP001143910"/>
    </source>
</evidence>
<proteinExistence type="predicted"/>
<name>A0ACC1N125_9HYPO</name>
<comment type="caution">
    <text evidence="1">The sequence shown here is derived from an EMBL/GenBank/DDBJ whole genome shotgun (WGS) entry which is preliminary data.</text>
</comment>
<keyword evidence="2" id="KW-1185">Reference proteome</keyword>
<organism evidence="1 2">
    <name type="scientific">Zarea fungicola</name>
    <dbReference type="NCBI Taxonomy" id="93591"/>
    <lineage>
        <taxon>Eukaryota</taxon>
        <taxon>Fungi</taxon>
        <taxon>Dikarya</taxon>
        <taxon>Ascomycota</taxon>
        <taxon>Pezizomycotina</taxon>
        <taxon>Sordariomycetes</taxon>
        <taxon>Hypocreomycetidae</taxon>
        <taxon>Hypocreales</taxon>
        <taxon>Cordycipitaceae</taxon>
        <taxon>Zarea</taxon>
    </lineage>
</organism>
<dbReference type="EMBL" id="JANJQO010001053">
    <property type="protein sequence ID" value="KAJ2972957.1"/>
    <property type="molecule type" value="Genomic_DNA"/>
</dbReference>